<name>A0A064CB76_9MYCO</name>
<sequence>MLSAVVLTPSAPVLVPELAGAAAAEVADFRDAALKAAAALPDLWVAIGVGAADQTIEADTRGTFAGYGVEVPVALSPDAAPAVRGLPLCALFTGWLRGQASPAARAQVRVYDADHDADRALEFGRLLRAEIDATDDPVGVLVVADGANTLTPPAPGGYDPAATAAQAALDDALASGDSAALAGLPGGIVGRVAYQVLAGLVGSGPQEATELVRGAPYGVGYFVGTWHAAEGRSAATRESA</sequence>
<comment type="caution">
    <text evidence="1">The sequence shown here is derived from an EMBL/GenBank/DDBJ whole genome shotgun (WGS) entry which is preliminary data.</text>
</comment>
<keyword evidence="2" id="KW-1185">Reference proteome</keyword>
<reference evidence="1" key="1">
    <citation type="submission" date="2014-05" db="EMBL/GenBank/DDBJ databases">
        <title>Genome sequence of Mycobacterium aromaticivorans strain JS19b1T (= DSM 45407T).</title>
        <authorList>
            <person name="Kwak Y."/>
            <person name="Park G.-S."/>
            <person name="Li Q.X."/>
            <person name="Lee S.-E."/>
            <person name="Shin J.-H."/>
        </authorList>
    </citation>
    <scope>NUCLEOTIDE SEQUENCE [LARGE SCALE GENOMIC DNA]</scope>
    <source>
        <strain evidence="1">JS19b1</strain>
    </source>
</reference>
<accession>A0A064CB76</accession>
<dbReference type="Gene3D" id="3.40.830.10">
    <property type="entry name" value="LigB-like"/>
    <property type="match status" value="1"/>
</dbReference>
<dbReference type="OrthoDB" id="4543339at2"/>
<gene>
    <name evidence="1" type="ORF">Y900_002595</name>
</gene>
<evidence type="ECO:0000313" key="2">
    <source>
        <dbReference type="Proteomes" id="UP000022835"/>
    </source>
</evidence>
<dbReference type="AlphaFoldDB" id="A0A064CB76"/>
<dbReference type="SUPFAM" id="SSF53213">
    <property type="entry name" value="LigB-like"/>
    <property type="match status" value="1"/>
</dbReference>
<dbReference type="STRING" id="1440774.Y900_002595"/>
<dbReference type="eggNOG" id="COG3885">
    <property type="taxonomic scope" value="Bacteria"/>
</dbReference>
<dbReference type="EMBL" id="JALN02000001">
    <property type="protein sequence ID" value="KDE97854.1"/>
    <property type="molecule type" value="Genomic_DNA"/>
</dbReference>
<organism evidence="1 2">
    <name type="scientific">Mycolicibacterium aromaticivorans JS19b1 = JCM 16368</name>
    <dbReference type="NCBI Taxonomy" id="1440774"/>
    <lineage>
        <taxon>Bacteria</taxon>
        <taxon>Bacillati</taxon>
        <taxon>Actinomycetota</taxon>
        <taxon>Actinomycetes</taxon>
        <taxon>Mycobacteriales</taxon>
        <taxon>Mycobacteriaceae</taxon>
        <taxon>Mycolicibacterium</taxon>
    </lineage>
</organism>
<dbReference type="RefSeq" id="WP_036345655.1">
    <property type="nucleotide sequence ID" value="NZ_JALN02000001.1"/>
</dbReference>
<protein>
    <submittedName>
        <fullName evidence="1">Uncharacterized protein</fullName>
    </submittedName>
</protein>
<dbReference type="Proteomes" id="UP000022835">
    <property type="component" value="Unassembled WGS sequence"/>
</dbReference>
<evidence type="ECO:0000313" key="1">
    <source>
        <dbReference type="EMBL" id="KDE97854.1"/>
    </source>
</evidence>
<proteinExistence type="predicted"/>